<evidence type="ECO:0000256" key="5">
    <source>
        <dbReference type="ARBA" id="ARBA00022454"/>
    </source>
</evidence>
<dbReference type="AlphaFoldDB" id="A0A9P0NN63"/>
<sequence>MDFSRPSTSDYIQSDDSSDEEQHENLSTEELCLKIKTFRNLCFGNKINVNNAFDIDMIGYFYSWLEKKKASIFEDSNDDVAAFQEISDYLEASAKVYSYRVDNLTETTSKLVEKFKTSNISKGTAKIDDNNGPKTHKSKRPKIMLTTSDKLKRRPNENESSINPALINHKVSSFNCNELLTTDHPSCHLNLLYFDKPLTKEMKICKDEKKEYVKKTKIDKNVYQIMDETPYEPEICSEFKGFVTEHEQVDDSDDHQLDGIEYRFDPSVYQNNSEDSVCNEPDNNELDFNTGDNNTSALDGLVECIDNVDRDYSFFNPQLLANWKGPKAWKTQAMMKALKSCTAIERKDIIENSDDNILERPPPKTTKKRNRSKNDIVEIKWLDMSAVDEILRPKLQGKEKISPRTLQKWDPLDNISVIKSSIVNVGYKFDNLRFTGISPEWVQYSENEEENNYSDAPNYDQNIDDSDESIAGTSYAMEIDNEQLTTNSEQLKGDELATLDLSKAFINDDVLGDIKTESRMDIGELKKEISDIIDEECVDTNDGSEWSSKLSFLNLLLKLRVYERDGLSIAIVFVGLLHLTNERGLKLSQEHDTVNDMEETYISRPTGKK</sequence>
<keyword evidence="10" id="KW-0131">Cell cycle</keyword>
<comment type="subcellular location">
    <subcellularLocation>
        <location evidence="1">Chromosome</location>
    </subcellularLocation>
    <subcellularLocation>
        <location evidence="2">Cytoplasm</location>
    </subcellularLocation>
</comment>
<evidence type="ECO:0000256" key="2">
    <source>
        <dbReference type="ARBA" id="ARBA00004496"/>
    </source>
</evidence>
<dbReference type="Proteomes" id="UP001154329">
    <property type="component" value="Chromosome 3"/>
</dbReference>
<evidence type="ECO:0000256" key="11">
    <source>
        <dbReference type="SAM" id="MobiDB-lite"/>
    </source>
</evidence>
<evidence type="ECO:0000256" key="6">
    <source>
        <dbReference type="ARBA" id="ARBA00022490"/>
    </source>
</evidence>
<evidence type="ECO:0000256" key="4">
    <source>
        <dbReference type="ARBA" id="ARBA00016065"/>
    </source>
</evidence>
<dbReference type="Pfam" id="PF05786">
    <property type="entry name" value="Cnd2"/>
    <property type="match status" value="1"/>
</dbReference>
<dbReference type="PANTHER" id="PTHR13108:SF9">
    <property type="entry name" value="CONDENSIN COMPLEX SUBUNIT 2"/>
    <property type="match status" value="1"/>
</dbReference>
<accession>A0A9P0NN63</accession>
<feature type="region of interest" description="Disordered" evidence="11">
    <location>
        <begin position="1"/>
        <end position="23"/>
    </location>
</feature>
<evidence type="ECO:0000256" key="8">
    <source>
        <dbReference type="ARBA" id="ARBA00022776"/>
    </source>
</evidence>
<organism evidence="12 13">
    <name type="scientific">Aphis gossypii</name>
    <name type="common">Cotton aphid</name>
    <dbReference type="NCBI Taxonomy" id="80765"/>
    <lineage>
        <taxon>Eukaryota</taxon>
        <taxon>Metazoa</taxon>
        <taxon>Ecdysozoa</taxon>
        <taxon>Arthropoda</taxon>
        <taxon>Hexapoda</taxon>
        <taxon>Insecta</taxon>
        <taxon>Pterygota</taxon>
        <taxon>Neoptera</taxon>
        <taxon>Paraneoptera</taxon>
        <taxon>Hemiptera</taxon>
        <taxon>Sternorrhyncha</taxon>
        <taxon>Aphidomorpha</taxon>
        <taxon>Aphidoidea</taxon>
        <taxon>Aphididae</taxon>
        <taxon>Aphidini</taxon>
        <taxon>Aphis</taxon>
        <taxon>Aphis</taxon>
    </lineage>
</organism>
<evidence type="ECO:0000256" key="9">
    <source>
        <dbReference type="ARBA" id="ARBA00023067"/>
    </source>
</evidence>
<keyword evidence="8" id="KW-0498">Mitosis</keyword>
<keyword evidence="13" id="KW-1185">Reference proteome</keyword>
<evidence type="ECO:0000313" key="13">
    <source>
        <dbReference type="Proteomes" id="UP001154329"/>
    </source>
</evidence>
<dbReference type="GO" id="GO:0005737">
    <property type="term" value="C:cytoplasm"/>
    <property type="evidence" value="ECO:0007669"/>
    <property type="project" value="UniProtKB-SubCell"/>
</dbReference>
<dbReference type="GO" id="GO:0003682">
    <property type="term" value="F:chromatin binding"/>
    <property type="evidence" value="ECO:0007669"/>
    <property type="project" value="TreeGrafter"/>
</dbReference>
<comment type="similarity">
    <text evidence="3">Belongs to the CND2 (condensin subunit 2) family.</text>
</comment>
<proteinExistence type="inferred from homology"/>
<evidence type="ECO:0000256" key="3">
    <source>
        <dbReference type="ARBA" id="ARBA00009471"/>
    </source>
</evidence>
<evidence type="ECO:0000256" key="1">
    <source>
        <dbReference type="ARBA" id="ARBA00004286"/>
    </source>
</evidence>
<feature type="compositionally biased region" description="Polar residues" evidence="11">
    <location>
        <begin position="1"/>
        <end position="15"/>
    </location>
</feature>
<reference evidence="12" key="1">
    <citation type="submission" date="2022-02" db="EMBL/GenBank/DDBJ databases">
        <authorList>
            <person name="King R."/>
        </authorList>
    </citation>
    <scope>NUCLEOTIDE SEQUENCE</scope>
</reference>
<gene>
    <name evidence="12" type="ORF">APHIGO_LOCUS9582</name>
</gene>
<evidence type="ECO:0000256" key="7">
    <source>
        <dbReference type="ARBA" id="ARBA00022618"/>
    </source>
</evidence>
<reference evidence="12" key="2">
    <citation type="submission" date="2022-10" db="EMBL/GenBank/DDBJ databases">
        <authorList>
            <consortium name="ENA_rothamsted_submissions"/>
            <consortium name="culmorum"/>
            <person name="King R."/>
        </authorList>
    </citation>
    <scope>NUCLEOTIDE SEQUENCE</scope>
</reference>
<dbReference type="GO" id="GO:0000796">
    <property type="term" value="C:condensin complex"/>
    <property type="evidence" value="ECO:0007669"/>
    <property type="project" value="InterPro"/>
</dbReference>
<keyword evidence="7" id="KW-0132">Cell division</keyword>
<name>A0A9P0NN63_APHGO</name>
<keyword evidence="6" id="KW-0963">Cytoplasm</keyword>
<dbReference type="GO" id="GO:0051301">
    <property type="term" value="P:cell division"/>
    <property type="evidence" value="ECO:0007669"/>
    <property type="project" value="UniProtKB-KW"/>
</dbReference>
<feature type="region of interest" description="Disordered" evidence="11">
    <location>
        <begin position="123"/>
        <end position="161"/>
    </location>
</feature>
<dbReference type="PANTHER" id="PTHR13108">
    <property type="entry name" value="CONDENSIN COMPLEX SUBUNIT 2"/>
    <property type="match status" value="1"/>
</dbReference>
<keyword evidence="5" id="KW-0158">Chromosome</keyword>
<dbReference type="EMBL" id="OU899036">
    <property type="protein sequence ID" value="CAH1733242.1"/>
    <property type="molecule type" value="Genomic_DNA"/>
</dbReference>
<evidence type="ECO:0000313" key="12">
    <source>
        <dbReference type="EMBL" id="CAH1733242.1"/>
    </source>
</evidence>
<dbReference type="InterPro" id="IPR022816">
    <property type="entry name" value="Condensin_barren_su2"/>
</dbReference>
<dbReference type="GO" id="GO:0007076">
    <property type="term" value="P:mitotic chromosome condensation"/>
    <property type="evidence" value="ECO:0007669"/>
    <property type="project" value="InterPro"/>
</dbReference>
<keyword evidence="9" id="KW-0226">DNA condensation</keyword>
<evidence type="ECO:0000256" key="10">
    <source>
        <dbReference type="ARBA" id="ARBA00023306"/>
    </source>
</evidence>
<protein>
    <recommendedName>
        <fullName evidence="4">Condensin complex subunit 2</fullName>
    </recommendedName>
</protein>